<evidence type="ECO:0000313" key="2">
    <source>
        <dbReference type="Proteomes" id="UP000305041"/>
    </source>
</evidence>
<dbReference type="Gene3D" id="2.40.50.870">
    <property type="entry name" value="Protein of unknown function (DUF3299)"/>
    <property type="match status" value="1"/>
</dbReference>
<comment type="caution">
    <text evidence="1">The sequence shown here is derived from an EMBL/GenBank/DDBJ whole genome shotgun (WGS) entry which is preliminary data.</text>
</comment>
<organism evidence="1 2">
    <name type="scientific">Parasedimentitalea maritima</name>
    <dbReference type="NCBI Taxonomy" id="2578117"/>
    <lineage>
        <taxon>Bacteria</taxon>
        <taxon>Pseudomonadati</taxon>
        <taxon>Pseudomonadota</taxon>
        <taxon>Alphaproteobacteria</taxon>
        <taxon>Rhodobacterales</taxon>
        <taxon>Paracoccaceae</taxon>
        <taxon>Parasedimentitalea</taxon>
    </lineage>
</organism>
<dbReference type="Pfam" id="PF11736">
    <property type="entry name" value="DUF3299"/>
    <property type="match status" value="1"/>
</dbReference>
<gene>
    <name evidence="1" type="ORF">FEE96_22200</name>
</gene>
<name>A0ABY2UUI8_9RHOB</name>
<evidence type="ECO:0000313" key="1">
    <source>
        <dbReference type="EMBL" id="TLP56034.1"/>
    </source>
</evidence>
<dbReference type="InterPro" id="IPR021727">
    <property type="entry name" value="DUF3299"/>
</dbReference>
<protein>
    <submittedName>
        <fullName evidence="1">DUF3299 domain-containing protein</fullName>
    </submittedName>
</protein>
<sequence>MGQKTTDLKRRRLLTALTVVPFLGGRAFSEDVIELSWSDLLPKTETAIPQSLLGIIEHDNLSLSSEQPESSGVRSDWNGQTVRLPGYIVPIDYDGTGVTAFILVPYVGACVHVPPPPANQLVLVTTSTPYESEGLFEPVYVTGMFGISSISTHLADIGYALSADEIEPYQM</sequence>
<dbReference type="EMBL" id="VAUA01000014">
    <property type="protein sequence ID" value="TLP56034.1"/>
    <property type="molecule type" value="Genomic_DNA"/>
</dbReference>
<dbReference type="Proteomes" id="UP000305041">
    <property type="component" value="Unassembled WGS sequence"/>
</dbReference>
<accession>A0ABY2UUI8</accession>
<keyword evidence="2" id="KW-1185">Reference proteome</keyword>
<proteinExistence type="predicted"/>
<reference evidence="1 2" key="1">
    <citation type="submission" date="2019-05" db="EMBL/GenBank/DDBJ databases">
        <title>Draft genome sequence of Pelagicola sp. DSW4-44.</title>
        <authorList>
            <person name="Oh J."/>
        </authorList>
    </citation>
    <scope>NUCLEOTIDE SEQUENCE [LARGE SCALE GENOMIC DNA]</scope>
    <source>
        <strain evidence="1 2">DSW4-44</strain>
    </source>
</reference>